<dbReference type="AlphaFoldDB" id="G0NT05"/>
<dbReference type="EMBL" id="GL379941">
    <property type="protein sequence ID" value="EGT36976.1"/>
    <property type="molecule type" value="Genomic_DNA"/>
</dbReference>
<proteinExistence type="predicted"/>
<protein>
    <recommendedName>
        <fullName evidence="4">L-Fucosyltransferase</fullName>
    </recommendedName>
</protein>
<keyword evidence="3" id="KW-1185">Reference proteome</keyword>
<accession>G0NT05</accession>
<keyword evidence="1" id="KW-0812">Transmembrane</keyword>
<keyword evidence="1" id="KW-1133">Transmembrane helix</keyword>
<evidence type="ECO:0000313" key="3">
    <source>
        <dbReference type="Proteomes" id="UP000008068"/>
    </source>
</evidence>
<sequence>MIERNIYVDIYKIDKKKKSFDGVHYAVRIVKSPIFWMVFILILLLFEYWRNQVDPMAYVPFLSSHAPSQPLFFRIPYPPALIEFSTSQKYLSSNFQAFNRLGNHLFEVVSIFSLAKKLKRTPLFLIQDCYHEKMLEDLKTIVPDLIAQFAVVNGSVPNSIKPTVFHEKCCTFQDPSILEDIQDEYLYLNGTHYQSWKYFPGMRDDLINFLKEPDHNFLSLPESSDTNFIKCVHIRRGDFIEFLIPIADKTFIINAMKFIDEKGRSAGQAAQYLPIQKFPEGRTRINSYTVFFGDDFQFMEEIRNSTVKEDGFVSRMSPADDLLYSKNNCDVVLITAAHSTFGWWMGYLSKGNRVYHTDILYTDDINIREGLLEPSDYFLPHWIPLKSSGLAVVESRK</sequence>
<dbReference type="OMA" id="YFEDMID"/>
<reference evidence="3" key="1">
    <citation type="submission" date="2011-07" db="EMBL/GenBank/DDBJ databases">
        <authorList>
            <consortium name="Caenorhabditis brenneri Sequencing and Analysis Consortium"/>
            <person name="Wilson R.K."/>
        </authorList>
    </citation>
    <scope>NUCLEOTIDE SEQUENCE [LARGE SCALE GENOMIC DNA]</scope>
    <source>
        <strain evidence="3">PB2801</strain>
    </source>
</reference>
<dbReference type="PANTHER" id="PTHR22898:SF14">
    <property type="entry name" value="L-FUCOSYLTRANSFERASE"/>
    <property type="match status" value="1"/>
</dbReference>
<dbReference type="Proteomes" id="UP000008068">
    <property type="component" value="Unassembled WGS sequence"/>
</dbReference>
<name>G0NT05_CAEBE</name>
<gene>
    <name evidence="2" type="ORF">CAEBREN_26400</name>
</gene>
<dbReference type="InParanoid" id="G0NT05"/>
<dbReference type="OrthoDB" id="5815225at2759"/>
<dbReference type="InterPro" id="IPR052501">
    <property type="entry name" value="Alpha-1-2_FucT"/>
</dbReference>
<dbReference type="HOGENOM" id="CLU_038305_0_0_1"/>
<dbReference type="STRING" id="135651.G0NT05"/>
<dbReference type="CDD" id="cd11301">
    <property type="entry name" value="Fut1_Fut2_like"/>
    <property type="match status" value="1"/>
</dbReference>
<feature type="transmembrane region" description="Helical" evidence="1">
    <location>
        <begin position="25"/>
        <end position="46"/>
    </location>
</feature>
<organism evidence="3">
    <name type="scientific">Caenorhabditis brenneri</name>
    <name type="common">Nematode worm</name>
    <dbReference type="NCBI Taxonomy" id="135651"/>
    <lineage>
        <taxon>Eukaryota</taxon>
        <taxon>Metazoa</taxon>
        <taxon>Ecdysozoa</taxon>
        <taxon>Nematoda</taxon>
        <taxon>Chromadorea</taxon>
        <taxon>Rhabditida</taxon>
        <taxon>Rhabditina</taxon>
        <taxon>Rhabditomorpha</taxon>
        <taxon>Rhabditoidea</taxon>
        <taxon>Rhabditidae</taxon>
        <taxon>Peloderinae</taxon>
        <taxon>Caenorhabditis</taxon>
    </lineage>
</organism>
<dbReference type="eggNOG" id="ENOG502S316">
    <property type="taxonomic scope" value="Eukaryota"/>
</dbReference>
<dbReference type="PANTHER" id="PTHR22898">
    <property type="entry name" value="UNCHARACTERIZED GLYCOSOL TRANSFERASE-RELATED"/>
    <property type="match status" value="1"/>
</dbReference>
<evidence type="ECO:0000256" key="1">
    <source>
        <dbReference type="SAM" id="Phobius"/>
    </source>
</evidence>
<keyword evidence="1" id="KW-0472">Membrane</keyword>
<evidence type="ECO:0008006" key="4">
    <source>
        <dbReference type="Google" id="ProtNLM"/>
    </source>
</evidence>
<evidence type="ECO:0000313" key="2">
    <source>
        <dbReference type="EMBL" id="EGT36976.1"/>
    </source>
</evidence>